<evidence type="ECO:0000313" key="2">
    <source>
        <dbReference type="EMBL" id="NHN85811.1"/>
    </source>
</evidence>
<dbReference type="InterPro" id="IPR010985">
    <property type="entry name" value="Ribbon_hlx_hlx"/>
</dbReference>
<evidence type="ECO:0000259" key="1">
    <source>
        <dbReference type="Pfam" id="PF22513"/>
    </source>
</evidence>
<comment type="caution">
    <text evidence="2">The sequence shown here is derived from an EMBL/GenBank/DDBJ whole genome shotgun (WGS) entry which is preliminary data.</text>
</comment>
<dbReference type="GO" id="GO:0003677">
    <property type="term" value="F:DNA binding"/>
    <property type="evidence" value="ECO:0007669"/>
    <property type="project" value="UniProtKB-KW"/>
</dbReference>
<dbReference type="InterPro" id="IPR013321">
    <property type="entry name" value="Arc_rbn_hlx_hlx"/>
</dbReference>
<accession>A0ABX0JRL1</accession>
<keyword evidence="2" id="KW-0238">DNA-binding</keyword>
<protein>
    <submittedName>
        <fullName evidence="2">Arc family DNA-binding protein</fullName>
    </submittedName>
</protein>
<keyword evidence="3" id="KW-1185">Reference proteome</keyword>
<name>A0ABX0JRL1_9PROT</name>
<proteinExistence type="predicted"/>
<dbReference type="InterPro" id="IPR053853">
    <property type="entry name" value="FitA-like_RHH"/>
</dbReference>
<dbReference type="EMBL" id="WOTB01000020">
    <property type="protein sequence ID" value="NHN85811.1"/>
    <property type="molecule type" value="Genomic_DNA"/>
</dbReference>
<gene>
    <name evidence="2" type="ORF">GOB93_14335</name>
</gene>
<dbReference type="Gene3D" id="1.10.1220.10">
    <property type="entry name" value="Met repressor-like"/>
    <property type="match status" value="1"/>
</dbReference>
<reference evidence="2 3" key="1">
    <citation type="journal article" date="2020" name="Int. J. Syst. Evol. Microbiol.">
        <title>Novel acetic acid bacteria from cider fermentations: Acetobacter conturbans sp. nov. and Acetobacter fallax sp. nov.</title>
        <authorList>
            <person name="Sombolestani A.S."/>
            <person name="Cleenwerck I."/>
            <person name="Cnockaert M."/>
            <person name="Borremans W."/>
            <person name="Wieme A.D."/>
            <person name="De Vuyst L."/>
            <person name="Vandamme P."/>
        </authorList>
    </citation>
    <scope>NUCLEOTIDE SEQUENCE [LARGE SCALE GENOMIC DNA]</scope>
    <source>
        <strain evidence="2 3">LMG 30640</strain>
    </source>
</reference>
<evidence type="ECO:0000313" key="3">
    <source>
        <dbReference type="Proteomes" id="UP000635278"/>
    </source>
</evidence>
<sequence length="59" mass="6708">MKETQCINFRMDRDLLRALRIRAAKNERSANKECVAILREVLKTEKASDQPGSNSDASQ</sequence>
<organism evidence="2 3">
    <name type="scientific">Acetobacter musti</name>
    <dbReference type="NCBI Taxonomy" id="864732"/>
    <lineage>
        <taxon>Bacteria</taxon>
        <taxon>Pseudomonadati</taxon>
        <taxon>Pseudomonadota</taxon>
        <taxon>Alphaproteobacteria</taxon>
        <taxon>Acetobacterales</taxon>
        <taxon>Acetobacteraceae</taxon>
        <taxon>Acetobacter</taxon>
    </lineage>
</organism>
<dbReference type="Proteomes" id="UP000635278">
    <property type="component" value="Unassembled WGS sequence"/>
</dbReference>
<dbReference type="SUPFAM" id="SSF47598">
    <property type="entry name" value="Ribbon-helix-helix"/>
    <property type="match status" value="1"/>
</dbReference>
<feature type="domain" description="Antitoxin FitA-like ribbon-helix-helix" evidence="1">
    <location>
        <begin position="12"/>
        <end position="41"/>
    </location>
</feature>
<dbReference type="Pfam" id="PF22513">
    <property type="entry name" value="FitA-like_RHH"/>
    <property type="match status" value="1"/>
</dbReference>